<dbReference type="Gene3D" id="2.40.50.100">
    <property type="match status" value="1"/>
</dbReference>
<evidence type="ECO:0000313" key="13">
    <source>
        <dbReference type="EMBL" id="MET3527150.1"/>
    </source>
</evidence>
<dbReference type="PRINTS" id="PR01490">
    <property type="entry name" value="RTXTOXIND"/>
</dbReference>
<evidence type="ECO:0000256" key="3">
    <source>
        <dbReference type="ARBA" id="ARBA00022448"/>
    </source>
</evidence>
<keyword evidence="4 9" id="KW-1003">Cell membrane</keyword>
<evidence type="ECO:0000259" key="11">
    <source>
        <dbReference type="Pfam" id="PF25994"/>
    </source>
</evidence>
<dbReference type="Gene3D" id="2.40.30.170">
    <property type="match status" value="1"/>
</dbReference>
<proteinExistence type="inferred from homology"/>
<organism evidence="13 14">
    <name type="scientific">Phenylobacterium koreense</name>
    <dbReference type="NCBI Taxonomy" id="266125"/>
    <lineage>
        <taxon>Bacteria</taxon>
        <taxon>Pseudomonadati</taxon>
        <taxon>Pseudomonadota</taxon>
        <taxon>Alphaproteobacteria</taxon>
        <taxon>Caulobacterales</taxon>
        <taxon>Caulobacteraceae</taxon>
        <taxon>Phenylobacterium</taxon>
    </lineage>
</organism>
<evidence type="ECO:0000256" key="5">
    <source>
        <dbReference type="ARBA" id="ARBA00022519"/>
    </source>
</evidence>
<feature type="coiled-coil region" evidence="10">
    <location>
        <begin position="172"/>
        <end position="206"/>
    </location>
</feature>
<feature type="transmembrane region" description="Helical" evidence="9">
    <location>
        <begin position="39"/>
        <end position="57"/>
    </location>
</feature>
<dbReference type="InterPro" id="IPR050739">
    <property type="entry name" value="MFP"/>
</dbReference>
<keyword evidence="3 9" id="KW-0813">Transport</keyword>
<dbReference type="PANTHER" id="PTHR30386:SF17">
    <property type="entry name" value="ALKALINE PROTEASE SECRETION PROTEIN APRE"/>
    <property type="match status" value="1"/>
</dbReference>
<gene>
    <name evidence="13" type="ORF">ABID41_002245</name>
</gene>
<sequence>MKMDFNAPKPYVPPSFGDKDLAPLDPVLEQRLKRPIRQGAIVVGVFVVGLTLFSAIAKIDSAVVAPGTVRVEDNRKTIRHREGGTVKEILVKEGQHVRQNQVLLTFDEIQPKASTDVLQNQYDSLLAQSTRFQAEVSGQTAMAFPQDLTSRTTDPRVAGIIRDQELLFTSRLQFFETQSAVLSQKLQQLETQIGGVQVQVDSVNEQTKLIKEELAGFQTLYEKGYAPKTRILAYQRTLADLGGRKGSLVAEMTRLREQMGETRLQITNLKEQRISQAAEGLRQMQTGLAEVTPKLTAATQTLRAATVRSPADGYVLDLTQFTVGGVVGPGERLMSVVPADAPLLVTARIKPQDIDVVKEGMGARVRLSAFNARRTPPVDATVVTVSADQLVDEKTGEGYFRADLRIPPQELTKLPKGDKLSPGMPAEAMIVTGNRSILSYIVSPLTDTIRDALRED</sequence>
<feature type="domain" description="AprE-like long alpha-helical hairpin" evidence="11">
    <location>
        <begin position="112"/>
        <end position="300"/>
    </location>
</feature>
<evidence type="ECO:0000256" key="1">
    <source>
        <dbReference type="ARBA" id="ARBA00004377"/>
    </source>
</evidence>
<dbReference type="Proteomes" id="UP001549110">
    <property type="component" value="Unassembled WGS sequence"/>
</dbReference>
<keyword evidence="5 9" id="KW-0997">Cell inner membrane</keyword>
<keyword evidence="7 9" id="KW-1133">Transmembrane helix</keyword>
<evidence type="ECO:0000256" key="2">
    <source>
        <dbReference type="ARBA" id="ARBA00009477"/>
    </source>
</evidence>
<dbReference type="NCBIfam" id="TIGR01843">
    <property type="entry name" value="type_I_hlyD"/>
    <property type="match status" value="1"/>
</dbReference>
<dbReference type="PANTHER" id="PTHR30386">
    <property type="entry name" value="MEMBRANE FUSION SUBUNIT OF EMRAB-TOLC MULTIDRUG EFFLUX PUMP"/>
    <property type="match status" value="1"/>
</dbReference>
<evidence type="ECO:0000256" key="10">
    <source>
        <dbReference type="SAM" id="Coils"/>
    </source>
</evidence>
<comment type="subcellular location">
    <subcellularLocation>
        <location evidence="1 9">Cell inner membrane</location>
        <topology evidence="1 9">Single-pass membrane protein</topology>
    </subcellularLocation>
</comment>
<evidence type="ECO:0000256" key="9">
    <source>
        <dbReference type="RuleBase" id="RU365093"/>
    </source>
</evidence>
<evidence type="ECO:0000259" key="12">
    <source>
        <dbReference type="Pfam" id="PF26002"/>
    </source>
</evidence>
<evidence type="ECO:0000256" key="6">
    <source>
        <dbReference type="ARBA" id="ARBA00022692"/>
    </source>
</evidence>
<dbReference type="EMBL" id="JBEPLU010000001">
    <property type="protein sequence ID" value="MET3527150.1"/>
    <property type="molecule type" value="Genomic_DNA"/>
</dbReference>
<dbReference type="Pfam" id="PF25994">
    <property type="entry name" value="HH_AprE"/>
    <property type="match status" value="1"/>
</dbReference>
<dbReference type="InterPro" id="IPR010129">
    <property type="entry name" value="T1SS_HlyD"/>
</dbReference>
<dbReference type="InterPro" id="IPR058982">
    <property type="entry name" value="Beta-barrel_AprE"/>
</dbReference>
<keyword evidence="10" id="KW-0175">Coiled coil</keyword>
<dbReference type="InterPro" id="IPR058781">
    <property type="entry name" value="HH_AprE-like"/>
</dbReference>
<dbReference type="RefSeq" id="WP_354297658.1">
    <property type="nucleotide sequence ID" value="NZ_JBEPLU010000001.1"/>
</dbReference>
<dbReference type="InterPro" id="IPR006144">
    <property type="entry name" value="Secretion_HlyD_CS"/>
</dbReference>
<protein>
    <recommendedName>
        <fullName evidence="9">Membrane fusion protein (MFP) family protein</fullName>
    </recommendedName>
</protein>
<evidence type="ECO:0000313" key="14">
    <source>
        <dbReference type="Proteomes" id="UP001549110"/>
    </source>
</evidence>
<evidence type="ECO:0000256" key="7">
    <source>
        <dbReference type="ARBA" id="ARBA00022989"/>
    </source>
</evidence>
<dbReference type="PROSITE" id="PS00543">
    <property type="entry name" value="HLYD_FAMILY"/>
    <property type="match status" value="1"/>
</dbReference>
<reference evidence="13 14" key="1">
    <citation type="submission" date="2024-06" db="EMBL/GenBank/DDBJ databases">
        <title>Genomic Encyclopedia of Type Strains, Phase IV (KMG-IV): sequencing the most valuable type-strain genomes for metagenomic binning, comparative biology and taxonomic classification.</title>
        <authorList>
            <person name="Goeker M."/>
        </authorList>
    </citation>
    <scope>NUCLEOTIDE SEQUENCE [LARGE SCALE GENOMIC DNA]</scope>
    <source>
        <strain evidence="13 14">DSM 17809</strain>
    </source>
</reference>
<keyword evidence="14" id="KW-1185">Reference proteome</keyword>
<comment type="caution">
    <text evidence="13">The sequence shown here is derived from an EMBL/GenBank/DDBJ whole genome shotgun (WGS) entry which is preliminary data.</text>
</comment>
<accession>A0ABV2EJE3</accession>
<dbReference type="Pfam" id="PF26002">
    <property type="entry name" value="Beta-barrel_AprE"/>
    <property type="match status" value="1"/>
</dbReference>
<keyword evidence="8 9" id="KW-0472">Membrane</keyword>
<name>A0ABV2EJE3_9CAUL</name>
<evidence type="ECO:0000256" key="8">
    <source>
        <dbReference type="ARBA" id="ARBA00023136"/>
    </source>
</evidence>
<keyword evidence="6 9" id="KW-0812">Transmembrane</keyword>
<comment type="similarity">
    <text evidence="2 9">Belongs to the membrane fusion protein (MFP) (TC 8.A.1) family.</text>
</comment>
<evidence type="ECO:0000256" key="4">
    <source>
        <dbReference type="ARBA" id="ARBA00022475"/>
    </source>
</evidence>
<feature type="domain" description="AprE-like beta-barrel" evidence="12">
    <location>
        <begin position="343"/>
        <end position="433"/>
    </location>
</feature>